<dbReference type="InterPro" id="IPR007470">
    <property type="entry name" value="HemX"/>
</dbReference>
<keyword evidence="5" id="KW-0489">Methyltransferase</keyword>
<dbReference type="Gene3D" id="3.40.50.10090">
    <property type="match status" value="2"/>
</dbReference>
<keyword evidence="3" id="KW-0812">Transmembrane</keyword>
<dbReference type="InterPro" id="IPR036108">
    <property type="entry name" value="4pyrrol_syn_uPrphyn_synt_sf"/>
</dbReference>
<dbReference type="GO" id="GO:0032259">
    <property type="term" value="P:methylation"/>
    <property type="evidence" value="ECO:0007669"/>
    <property type="project" value="UniProtKB-KW"/>
</dbReference>
<keyword evidence="1" id="KW-0175">Coiled coil</keyword>
<keyword evidence="3" id="KW-0472">Membrane</keyword>
<dbReference type="GO" id="GO:0004852">
    <property type="term" value="F:uroporphyrinogen-III synthase activity"/>
    <property type="evidence" value="ECO:0007669"/>
    <property type="project" value="InterPro"/>
</dbReference>
<feature type="region of interest" description="Disordered" evidence="2">
    <location>
        <begin position="276"/>
        <end position="307"/>
    </location>
</feature>
<dbReference type="GO" id="GO:0033014">
    <property type="term" value="P:tetrapyrrole biosynthetic process"/>
    <property type="evidence" value="ECO:0007669"/>
    <property type="project" value="InterPro"/>
</dbReference>
<dbReference type="STRING" id="490188.SAMN04488068_0956"/>
<feature type="coiled-coil region" evidence="1">
    <location>
        <begin position="378"/>
        <end position="405"/>
    </location>
</feature>
<name>A0A1M5LK63_9GAMM</name>
<dbReference type="PANTHER" id="PTHR38043">
    <property type="entry name" value="PROTEIN HEMX"/>
    <property type="match status" value="1"/>
</dbReference>
<keyword evidence="3" id="KW-1133">Transmembrane helix</keyword>
<dbReference type="Pfam" id="PF02602">
    <property type="entry name" value="HEM4"/>
    <property type="match status" value="1"/>
</dbReference>
<feature type="domain" description="Tetrapyrrole biosynthesis uroporphyrinogen III synthase" evidence="4">
    <location>
        <begin position="30"/>
        <end position="247"/>
    </location>
</feature>
<dbReference type="RefSeq" id="WP_072894692.1">
    <property type="nucleotide sequence ID" value="NZ_FQWZ01000002.1"/>
</dbReference>
<dbReference type="EMBL" id="FQWZ01000002">
    <property type="protein sequence ID" value="SHG65512.1"/>
    <property type="molecule type" value="Genomic_DNA"/>
</dbReference>
<evidence type="ECO:0000313" key="5">
    <source>
        <dbReference type="EMBL" id="SHG65512.1"/>
    </source>
</evidence>
<sequence length="649" mass="69917">MRARADALPLSGLRIIVTRPDLQAGTLCLLLEAQGAQAARLPLYAVEASGDDAATRATLDAHRDDAGWLFTSANAVRYAAEIDIADARWPPLYAIGAATAAALDAAGHPGAAVPEEPASSETLLALEGLQQIDGQRFLLITGENGRELIAPTLQARGATVDTLTLYRRRPVEHEPERIESELAIADAIVITSGQTLDRLWALTPEPMRPLLRALQLIVPSARIREQALALGFADPLLPEAVSDEAIVRCLCQWQAQRKPDSDMTTPDPIAIGTKMVREPGAAGDAADPSRSATRDSPPPPPAVAAPSRSSGIVAWLLVVVLAGALGYGGWLLWDLRQNQGALLQAQDHALRRLMRMTSELENQGSQTATRQSDLARVMQRASSDLAALQGRIDNSEQLMGRITEELQGGRTRFALASVEQLLLLASDRLLLQQDVRSALLALQIADQRLGTMNDPRLFRVREAIARERAALQALPRPDLTSASLTLSSLIDRAATLPLRARIEPRVFGGGLRGGNSAAQDTATVDTAWYQRIGDAIRTALANLFVVRRDDKAGNLRLLPPEDEAVIVHVLILKLESARVALLRGETASLRESLGSAADWLRRFFRNGDPGVEASLAEIERLQSLELSAPAPDLSESLTLLRQAIESAPP</sequence>
<organism evidence="5 6">
    <name type="scientific">Hydrocarboniphaga daqingensis</name>
    <dbReference type="NCBI Taxonomy" id="490188"/>
    <lineage>
        <taxon>Bacteria</taxon>
        <taxon>Pseudomonadati</taxon>
        <taxon>Pseudomonadota</taxon>
        <taxon>Gammaproteobacteria</taxon>
        <taxon>Nevskiales</taxon>
        <taxon>Nevskiaceae</taxon>
        <taxon>Hydrocarboniphaga</taxon>
    </lineage>
</organism>
<accession>A0A1M5LK63</accession>
<dbReference type="GO" id="GO:0008168">
    <property type="term" value="F:methyltransferase activity"/>
    <property type="evidence" value="ECO:0007669"/>
    <property type="project" value="UniProtKB-KW"/>
</dbReference>
<dbReference type="AlphaFoldDB" id="A0A1M5LK63"/>
<keyword evidence="5" id="KW-0808">Transferase</keyword>
<dbReference type="Pfam" id="PF04375">
    <property type="entry name" value="HemX"/>
    <property type="match status" value="1"/>
</dbReference>
<protein>
    <submittedName>
        <fullName evidence="5">Uroporphyrinogen III methyltransferase / synthase</fullName>
    </submittedName>
</protein>
<keyword evidence="6" id="KW-1185">Reference proteome</keyword>
<dbReference type="CDD" id="cd06578">
    <property type="entry name" value="HemD"/>
    <property type="match status" value="1"/>
</dbReference>
<proteinExistence type="predicted"/>
<dbReference type="Proteomes" id="UP000199758">
    <property type="component" value="Unassembled WGS sequence"/>
</dbReference>
<evidence type="ECO:0000256" key="1">
    <source>
        <dbReference type="SAM" id="Coils"/>
    </source>
</evidence>
<dbReference type="SUPFAM" id="SSF69618">
    <property type="entry name" value="HemD-like"/>
    <property type="match status" value="1"/>
</dbReference>
<evidence type="ECO:0000259" key="4">
    <source>
        <dbReference type="Pfam" id="PF02602"/>
    </source>
</evidence>
<dbReference type="PANTHER" id="PTHR38043:SF1">
    <property type="entry name" value="PROTEIN HEMX"/>
    <property type="match status" value="1"/>
</dbReference>
<evidence type="ECO:0000313" key="6">
    <source>
        <dbReference type="Proteomes" id="UP000199758"/>
    </source>
</evidence>
<feature type="transmembrane region" description="Helical" evidence="3">
    <location>
        <begin position="312"/>
        <end position="333"/>
    </location>
</feature>
<gene>
    <name evidence="5" type="ORF">SAMN04488068_0956</name>
</gene>
<evidence type="ECO:0000256" key="2">
    <source>
        <dbReference type="SAM" id="MobiDB-lite"/>
    </source>
</evidence>
<dbReference type="OrthoDB" id="5739852at2"/>
<dbReference type="InterPro" id="IPR003754">
    <property type="entry name" value="4pyrrol_synth_uPrphyn_synth"/>
</dbReference>
<reference evidence="5 6" key="1">
    <citation type="submission" date="2016-11" db="EMBL/GenBank/DDBJ databases">
        <authorList>
            <person name="Jaros S."/>
            <person name="Januszkiewicz K."/>
            <person name="Wedrychowicz H."/>
        </authorList>
    </citation>
    <scope>NUCLEOTIDE SEQUENCE [LARGE SCALE GENOMIC DNA]</scope>
    <source>
        <strain evidence="5 6">CGMCC 1.7049</strain>
    </source>
</reference>
<evidence type="ECO:0000256" key="3">
    <source>
        <dbReference type="SAM" id="Phobius"/>
    </source>
</evidence>